<comment type="caution">
    <text evidence="2">The sequence shown here is derived from an EMBL/GenBank/DDBJ whole genome shotgun (WGS) entry which is preliminary data.</text>
</comment>
<dbReference type="AlphaFoldDB" id="A0A5M9GIC9"/>
<evidence type="ECO:0000256" key="1">
    <source>
        <dbReference type="SAM" id="Phobius"/>
    </source>
</evidence>
<keyword evidence="1" id="KW-0812">Transmembrane</keyword>
<evidence type="ECO:0000313" key="2">
    <source>
        <dbReference type="EMBL" id="KAA8473505.1"/>
    </source>
</evidence>
<reference evidence="2 3" key="1">
    <citation type="submission" date="2019-09" db="EMBL/GenBank/DDBJ databases">
        <authorList>
            <person name="Geng P."/>
            <person name="Wan X."/>
            <person name="Zhou G."/>
            <person name="Yuan Z."/>
            <person name="Hu X."/>
        </authorList>
    </citation>
    <scope>NUCLEOTIDE SEQUENCE [LARGE SCALE GENOMIC DNA]</scope>
    <source>
        <strain evidence="2 3">EFR-4</strain>
    </source>
</reference>
<sequence>MVSEIYLTARFFLFVKYEKLPSLYTLFLCVCFHYNIFRDIIIELSDFVISVKNKKRKEIPLTVRFSRRRSFIYFDEICNQSEI</sequence>
<keyword evidence="1" id="KW-1133">Transmembrane helix</keyword>
<proteinExistence type="predicted"/>
<organism evidence="2 3">
    <name type="scientific">Bacillus paranthracis</name>
    <dbReference type="NCBI Taxonomy" id="2026186"/>
    <lineage>
        <taxon>Bacteria</taxon>
        <taxon>Bacillati</taxon>
        <taxon>Bacillota</taxon>
        <taxon>Bacilli</taxon>
        <taxon>Bacillales</taxon>
        <taxon>Bacillaceae</taxon>
        <taxon>Bacillus</taxon>
        <taxon>Bacillus cereus group</taxon>
    </lineage>
</organism>
<keyword evidence="1" id="KW-0472">Membrane</keyword>
<name>A0A5M9GIC9_9BACI</name>
<accession>A0A5M9GIC9</accession>
<gene>
    <name evidence="2" type="ORF">FYW06_26810</name>
</gene>
<protein>
    <submittedName>
        <fullName evidence="2">Uncharacterized protein</fullName>
    </submittedName>
</protein>
<dbReference type="Proteomes" id="UP000325411">
    <property type="component" value="Unassembled WGS sequence"/>
</dbReference>
<feature type="transmembrane region" description="Helical" evidence="1">
    <location>
        <begin position="20"/>
        <end position="37"/>
    </location>
</feature>
<evidence type="ECO:0000313" key="3">
    <source>
        <dbReference type="Proteomes" id="UP000325411"/>
    </source>
</evidence>
<dbReference type="EMBL" id="VXCE01000038">
    <property type="protein sequence ID" value="KAA8473505.1"/>
    <property type="molecule type" value="Genomic_DNA"/>
</dbReference>